<dbReference type="RefSeq" id="WP_353715078.1">
    <property type="nucleotide sequence ID" value="NZ_CP159307.1"/>
</dbReference>
<evidence type="ECO:0000256" key="5">
    <source>
        <dbReference type="ARBA" id="ARBA00023136"/>
    </source>
</evidence>
<dbReference type="InterPro" id="IPR013525">
    <property type="entry name" value="ABC2_TM"/>
</dbReference>
<reference evidence="8" key="1">
    <citation type="submission" date="2024-06" db="EMBL/GenBank/DDBJ databases">
        <title>A Novel Isolate, Dehalogenimonas sp. Strain 4OHTPN, Dechlorinates Aromatic 4 Hydroxy chlorothalonil by a Novel Reductive Dehalogenase.</title>
        <authorList>
            <person name="Liu G."/>
        </authorList>
    </citation>
    <scope>NUCLEOTIDE SEQUENCE</scope>
    <source>
        <strain evidence="8">4OHTPN</strain>
    </source>
</reference>
<evidence type="ECO:0000256" key="1">
    <source>
        <dbReference type="ARBA" id="ARBA00004651"/>
    </source>
</evidence>
<dbReference type="GO" id="GO:0140359">
    <property type="term" value="F:ABC-type transporter activity"/>
    <property type="evidence" value="ECO:0007669"/>
    <property type="project" value="InterPro"/>
</dbReference>
<evidence type="ECO:0000256" key="3">
    <source>
        <dbReference type="ARBA" id="ARBA00022692"/>
    </source>
</evidence>
<dbReference type="PANTHER" id="PTHR30294">
    <property type="entry name" value="MEMBRANE COMPONENT OF ABC TRANSPORTER YHHJ-RELATED"/>
    <property type="match status" value="1"/>
</dbReference>
<proteinExistence type="predicted"/>
<evidence type="ECO:0000256" key="4">
    <source>
        <dbReference type="ARBA" id="ARBA00022989"/>
    </source>
</evidence>
<sequence length="356" mass="37337">MKFNRVGILVKNEVLHGPKDVMLVIAVVFPILAALFINLAFGNIFTDKAKLGIYDQGTSRVVPILESSDTIIYKSFNSELALRAAAADGAIDMGIVLPGDFDIVLGTGTVSLKAFIWGESQAKNRALIPIALADAVRAAAGSELPVTIDTVALGDEASLPWSDRLLPLIVLMGVFYSGLMIPSSALINEKQHRTLEALYVTPATLGDIFLSKGIIAVALATVMGVLTLVLSGSFSGPAPLIVLVLFLGAMMATEIGLLAGAWVGDMNSLFAVLKAGGILLFGPAIVFMFPQIPSWVGYVFPTYYVIRPVVDLAVNGASVGDVAVFIGVLSAIVVLGGLAVASVVRRLSTQALRLNA</sequence>
<dbReference type="EMBL" id="CP159307">
    <property type="protein sequence ID" value="XCH33886.1"/>
    <property type="molecule type" value="Genomic_DNA"/>
</dbReference>
<feature type="transmembrane region" description="Helical" evidence="6">
    <location>
        <begin position="269"/>
        <end position="289"/>
    </location>
</feature>
<dbReference type="GO" id="GO:0005886">
    <property type="term" value="C:plasma membrane"/>
    <property type="evidence" value="ECO:0007669"/>
    <property type="project" value="UniProtKB-SubCell"/>
</dbReference>
<accession>A0AAU8GBR5</accession>
<keyword evidence="3 6" id="KW-0812">Transmembrane</keyword>
<keyword evidence="2" id="KW-1003">Cell membrane</keyword>
<feature type="transmembrane region" description="Helical" evidence="6">
    <location>
        <begin position="208"/>
        <end position="234"/>
    </location>
</feature>
<keyword evidence="5 6" id="KW-0472">Membrane</keyword>
<protein>
    <submittedName>
        <fullName evidence="8">ABC transporter permease</fullName>
    </submittedName>
</protein>
<dbReference type="InterPro" id="IPR051449">
    <property type="entry name" value="ABC-2_transporter_component"/>
</dbReference>
<name>A0AAU8GBR5_9CHLR</name>
<comment type="subcellular location">
    <subcellularLocation>
        <location evidence="1">Cell membrane</location>
        <topology evidence="1">Multi-pass membrane protein</topology>
    </subcellularLocation>
</comment>
<feature type="transmembrane region" description="Helical" evidence="6">
    <location>
        <begin position="165"/>
        <end position="187"/>
    </location>
</feature>
<feature type="transmembrane region" description="Helical" evidence="6">
    <location>
        <begin position="240"/>
        <end position="262"/>
    </location>
</feature>
<evidence type="ECO:0000256" key="2">
    <source>
        <dbReference type="ARBA" id="ARBA00022475"/>
    </source>
</evidence>
<feature type="transmembrane region" description="Helical" evidence="6">
    <location>
        <begin position="322"/>
        <end position="344"/>
    </location>
</feature>
<evidence type="ECO:0000313" key="8">
    <source>
        <dbReference type="EMBL" id="XCH33886.1"/>
    </source>
</evidence>
<gene>
    <name evidence="8" type="ORF">ABV300_03150</name>
</gene>
<feature type="domain" description="ABC-2 type transporter transmembrane" evidence="7">
    <location>
        <begin position="22"/>
        <end position="339"/>
    </location>
</feature>
<dbReference type="AlphaFoldDB" id="A0AAU8GBR5"/>
<evidence type="ECO:0000259" key="7">
    <source>
        <dbReference type="Pfam" id="PF12698"/>
    </source>
</evidence>
<dbReference type="PANTHER" id="PTHR30294:SF29">
    <property type="entry name" value="MULTIDRUG ABC TRANSPORTER PERMEASE YBHS-RELATED"/>
    <property type="match status" value="1"/>
</dbReference>
<feature type="transmembrane region" description="Helical" evidence="6">
    <location>
        <begin position="21"/>
        <end position="41"/>
    </location>
</feature>
<dbReference type="Pfam" id="PF12698">
    <property type="entry name" value="ABC2_membrane_3"/>
    <property type="match status" value="1"/>
</dbReference>
<organism evidence="8">
    <name type="scientific">Dehalogenimonas sp. 4OHTPN</name>
    <dbReference type="NCBI Taxonomy" id="3166643"/>
    <lineage>
        <taxon>Bacteria</taxon>
        <taxon>Bacillati</taxon>
        <taxon>Chloroflexota</taxon>
        <taxon>Dehalococcoidia</taxon>
        <taxon>Dehalococcoidales</taxon>
        <taxon>Dehalococcoidaceae</taxon>
        <taxon>Dehalogenimonas</taxon>
    </lineage>
</organism>
<evidence type="ECO:0000256" key="6">
    <source>
        <dbReference type="SAM" id="Phobius"/>
    </source>
</evidence>
<keyword evidence="4 6" id="KW-1133">Transmembrane helix</keyword>